<proteinExistence type="inferred from homology"/>
<feature type="domain" description="DprA winged helix" evidence="3">
    <location>
        <begin position="355"/>
        <end position="409"/>
    </location>
</feature>
<dbReference type="RefSeq" id="WP_200244774.1">
    <property type="nucleotide sequence ID" value="NZ_NRRY01000021.1"/>
</dbReference>
<evidence type="ECO:0000313" key="6">
    <source>
        <dbReference type="Proteomes" id="UP001138768"/>
    </source>
</evidence>
<dbReference type="InterPro" id="IPR003488">
    <property type="entry name" value="DprA"/>
</dbReference>
<evidence type="ECO:0000259" key="4">
    <source>
        <dbReference type="Pfam" id="PF25317"/>
    </source>
</evidence>
<evidence type="ECO:0000313" key="5">
    <source>
        <dbReference type="EMBL" id="MBK1619405.1"/>
    </source>
</evidence>
<dbReference type="Gene3D" id="3.40.50.450">
    <property type="match status" value="1"/>
</dbReference>
<keyword evidence="6" id="KW-1185">Reference proteome</keyword>
<dbReference type="InterPro" id="IPR036388">
    <property type="entry name" value="WH-like_DNA-bd_sf"/>
</dbReference>
<evidence type="ECO:0000259" key="2">
    <source>
        <dbReference type="Pfam" id="PF02481"/>
    </source>
</evidence>
<dbReference type="Pfam" id="PF02481">
    <property type="entry name" value="DNA_processg_A"/>
    <property type="match status" value="1"/>
</dbReference>
<gene>
    <name evidence="5" type="primary">dprA</name>
    <name evidence="5" type="ORF">CKO42_13335</name>
</gene>
<comment type="caution">
    <text evidence="5">The sequence shown here is derived from an EMBL/GenBank/DDBJ whole genome shotgun (WGS) entry which is preliminary data.</text>
</comment>
<dbReference type="Pfam" id="PF17782">
    <property type="entry name" value="WHD_DprA"/>
    <property type="match status" value="1"/>
</dbReference>
<dbReference type="NCBIfam" id="TIGR00732">
    <property type="entry name" value="dprA"/>
    <property type="match status" value="1"/>
</dbReference>
<evidence type="ECO:0000259" key="3">
    <source>
        <dbReference type="Pfam" id="PF17782"/>
    </source>
</evidence>
<feature type="domain" description="Smf/DprA SAM" evidence="4">
    <location>
        <begin position="11"/>
        <end position="73"/>
    </location>
</feature>
<sequence>MADIEEAELIAWLTLLQAPRLGSQRITKLLAAFGCAQAACSAPTSTLRSLGLSEPMLEVIRAPDQAAIAAALRWSEHAQATILTLSDPRYPARLSAISSPPPLLFVRGDLALLQEPQLAIVGSRNPTPGGVQTTRAFAAHLAGLGLVITSGMALGVDAAAHVGALESGRTIAVLGTGPDRVYPAVHRELARRISAEGALVTEFPPGVGPQSSHFPRRNRTISGLSLGTLVTEAAPRSGSLITARYAAEQGREVFAIPGSIHNPLARGCHQLIREGAKLIDSADQLLEELAPQLVSYLAMPASEAVTARAATQPRTPQTGRSLMAASSQTGVGTGAQTGAGTGAGTYAQTGAMAGENGLDADYRHLLEAMGADPVAMDELVSRTGLSAQEVSSMLLLLELQGHVSCLAGGRYCRHLG</sequence>
<dbReference type="InterPro" id="IPR041614">
    <property type="entry name" value="DprA_WH"/>
</dbReference>
<dbReference type="PANTHER" id="PTHR43022">
    <property type="entry name" value="PROTEIN SMF"/>
    <property type="match status" value="1"/>
</dbReference>
<dbReference type="SUPFAM" id="SSF102405">
    <property type="entry name" value="MCP/YpsA-like"/>
    <property type="match status" value="1"/>
</dbReference>
<accession>A0A9X0W9E7</accession>
<feature type="domain" description="Smf/DprA SLOG" evidence="2">
    <location>
        <begin position="82"/>
        <end position="289"/>
    </location>
</feature>
<dbReference type="AlphaFoldDB" id="A0A9X0W9E7"/>
<protein>
    <submittedName>
        <fullName evidence="5">DNA-protecting protein DprA</fullName>
    </submittedName>
</protein>
<dbReference type="Gene3D" id="1.10.10.10">
    <property type="entry name" value="Winged helix-like DNA-binding domain superfamily/Winged helix DNA-binding domain"/>
    <property type="match status" value="1"/>
</dbReference>
<organism evidence="5 6">
    <name type="scientific">Lamprobacter modestohalophilus</name>
    <dbReference type="NCBI Taxonomy" id="1064514"/>
    <lineage>
        <taxon>Bacteria</taxon>
        <taxon>Pseudomonadati</taxon>
        <taxon>Pseudomonadota</taxon>
        <taxon>Gammaproteobacteria</taxon>
        <taxon>Chromatiales</taxon>
        <taxon>Chromatiaceae</taxon>
        <taxon>Lamprobacter</taxon>
    </lineage>
</organism>
<reference evidence="5 6" key="1">
    <citation type="journal article" date="2020" name="Microorganisms">
        <title>Osmotic Adaptation and Compatible Solute Biosynthesis of Phototrophic Bacteria as Revealed from Genome Analyses.</title>
        <authorList>
            <person name="Imhoff J.F."/>
            <person name="Rahn T."/>
            <person name="Kunzel S."/>
            <person name="Keller A."/>
            <person name="Neulinger S.C."/>
        </authorList>
    </citation>
    <scope>NUCLEOTIDE SEQUENCE [LARGE SCALE GENOMIC DNA]</scope>
    <source>
        <strain evidence="5 6">DSM 25653</strain>
    </source>
</reference>
<dbReference type="InterPro" id="IPR057666">
    <property type="entry name" value="DrpA_SLOG"/>
</dbReference>
<evidence type="ECO:0000256" key="1">
    <source>
        <dbReference type="ARBA" id="ARBA00006525"/>
    </source>
</evidence>
<dbReference type="Proteomes" id="UP001138768">
    <property type="component" value="Unassembled WGS sequence"/>
</dbReference>
<dbReference type="InterPro" id="IPR057338">
    <property type="entry name" value="DprA_SAM"/>
</dbReference>
<dbReference type="Pfam" id="PF25317">
    <property type="entry name" value="SAM_SMF"/>
    <property type="match status" value="1"/>
</dbReference>
<dbReference type="PANTHER" id="PTHR43022:SF1">
    <property type="entry name" value="PROTEIN SMF"/>
    <property type="match status" value="1"/>
</dbReference>
<dbReference type="GO" id="GO:0009294">
    <property type="term" value="P:DNA-mediated transformation"/>
    <property type="evidence" value="ECO:0007669"/>
    <property type="project" value="InterPro"/>
</dbReference>
<name>A0A9X0W9E7_9GAMM</name>
<comment type="similarity">
    <text evidence="1">Belongs to the DprA/Smf family.</text>
</comment>
<dbReference type="EMBL" id="NRRY01000021">
    <property type="protein sequence ID" value="MBK1619405.1"/>
    <property type="molecule type" value="Genomic_DNA"/>
</dbReference>